<organism evidence="2 3">
    <name type="scientific">Thlaspi arvense</name>
    <name type="common">Field penny-cress</name>
    <dbReference type="NCBI Taxonomy" id="13288"/>
    <lineage>
        <taxon>Eukaryota</taxon>
        <taxon>Viridiplantae</taxon>
        <taxon>Streptophyta</taxon>
        <taxon>Embryophyta</taxon>
        <taxon>Tracheophyta</taxon>
        <taxon>Spermatophyta</taxon>
        <taxon>Magnoliopsida</taxon>
        <taxon>eudicotyledons</taxon>
        <taxon>Gunneridae</taxon>
        <taxon>Pentapetalae</taxon>
        <taxon>rosids</taxon>
        <taxon>malvids</taxon>
        <taxon>Brassicales</taxon>
        <taxon>Brassicaceae</taxon>
        <taxon>Thlaspideae</taxon>
        <taxon>Thlaspi</taxon>
    </lineage>
</organism>
<accession>A0AAU9T679</accession>
<proteinExistence type="predicted"/>
<name>A0AAU9T679_THLAR</name>
<evidence type="ECO:0000256" key="1">
    <source>
        <dbReference type="SAM" id="MobiDB-lite"/>
    </source>
</evidence>
<dbReference type="AlphaFoldDB" id="A0AAU9T679"/>
<protein>
    <submittedName>
        <fullName evidence="2">Uncharacterized protein</fullName>
    </submittedName>
</protein>
<reference evidence="2 3" key="1">
    <citation type="submission" date="2022-03" db="EMBL/GenBank/DDBJ databases">
        <authorList>
            <person name="Nunn A."/>
            <person name="Chopra R."/>
            <person name="Nunn A."/>
            <person name="Contreras Garrido A."/>
        </authorList>
    </citation>
    <scope>NUCLEOTIDE SEQUENCE [LARGE SCALE GENOMIC DNA]</scope>
</reference>
<evidence type="ECO:0000313" key="2">
    <source>
        <dbReference type="EMBL" id="CAH2078726.1"/>
    </source>
</evidence>
<sequence>MFGFRRQRRRDAFFTSVLPRPAKSGDSNYFDLEALVVNESESNITVVEPEKNPRKRGRKPENGREELLNHVEAERHR</sequence>
<feature type="compositionally biased region" description="Basic and acidic residues" evidence="1">
    <location>
        <begin position="59"/>
        <end position="77"/>
    </location>
</feature>
<evidence type="ECO:0000313" key="3">
    <source>
        <dbReference type="Proteomes" id="UP000836841"/>
    </source>
</evidence>
<keyword evidence="3" id="KW-1185">Reference proteome</keyword>
<feature type="region of interest" description="Disordered" evidence="1">
    <location>
        <begin position="44"/>
        <end position="77"/>
    </location>
</feature>
<dbReference type="Proteomes" id="UP000836841">
    <property type="component" value="Chromosome 7"/>
</dbReference>
<dbReference type="EMBL" id="OU466863">
    <property type="protein sequence ID" value="CAH2078726.1"/>
    <property type="molecule type" value="Genomic_DNA"/>
</dbReference>
<gene>
    <name evidence="2" type="ORF">TAV2_LOCUS23916</name>
</gene>